<reference evidence="4 5" key="1">
    <citation type="submission" date="2018-05" db="EMBL/GenBank/DDBJ databases">
        <title>Genetic diversity of glacier-inhabiting Cryobacterium bacteria in China and description of Cryobacterium mengkeensis sp. nov. and Arthrobacter glacialis sp. nov.</title>
        <authorList>
            <person name="Liu Q."/>
            <person name="Xin Y.-H."/>
        </authorList>
    </citation>
    <scope>NUCLEOTIDE SEQUENCE [LARGE SCALE GENOMIC DNA]</scope>
    <source>
        <strain evidence="4 5">SK-1</strain>
    </source>
</reference>
<evidence type="ECO:0000313" key="4">
    <source>
        <dbReference type="EMBL" id="PXA67877.1"/>
    </source>
</evidence>
<protein>
    <recommendedName>
        <fullName evidence="3">DUF8094 domain-containing protein</fullName>
    </recommendedName>
</protein>
<feature type="region of interest" description="Disordered" evidence="1">
    <location>
        <begin position="216"/>
        <end position="244"/>
    </location>
</feature>
<evidence type="ECO:0000313" key="5">
    <source>
        <dbReference type="Proteomes" id="UP000246722"/>
    </source>
</evidence>
<feature type="transmembrane region" description="Helical" evidence="2">
    <location>
        <begin position="256"/>
        <end position="276"/>
    </location>
</feature>
<feature type="domain" description="DUF8094" evidence="3">
    <location>
        <begin position="308"/>
        <end position="600"/>
    </location>
</feature>
<dbReference type="RefSeq" id="WP_110127552.1">
    <property type="nucleotide sequence ID" value="NZ_QHLY01000012.1"/>
</dbReference>
<feature type="compositionally biased region" description="Low complexity" evidence="1">
    <location>
        <begin position="279"/>
        <end position="296"/>
    </location>
</feature>
<name>A0A317ZUQ3_9MICO</name>
<dbReference type="OrthoDB" id="3265533at2"/>
<evidence type="ECO:0000256" key="2">
    <source>
        <dbReference type="SAM" id="Phobius"/>
    </source>
</evidence>
<feature type="compositionally biased region" description="Acidic residues" evidence="1">
    <location>
        <begin position="297"/>
        <end position="307"/>
    </location>
</feature>
<proteinExistence type="predicted"/>
<evidence type="ECO:0000259" key="3">
    <source>
        <dbReference type="Pfam" id="PF26366"/>
    </source>
</evidence>
<dbReference type="Proteomes" id="UP000246722">
    <property type="component" value="Unassembled WGS sequence"/>
</dbReference>
<keyword evidence="2" id="KW-1133">Transmembrane helix</keyword>
<evidence type="ECO:0000256" key="1">
    <source>
        <dbReference type="SAM" id="MobiDB-lite"/>
    </source>
</evidence>
<keyword evidence="5" id="KW-1185">Reference proteome</keyword>
<dbReference type="Pfam" id="PF26366">
    <property type="entry name" value="DUF8094"/>
    <property type="match status" value="1"/>
</dbReference>
<feature type="transmembrane region" description="Helical" evidence="2">
    <location>
        <begin position="185"/>
        <end position="209"/>
    </location>
</feature>
<sequence>MRFVFAILAFVLAALMIAFGIAQRTVFLEPASTSLSTTVEDGSAFAVIDSTALAAFSGSQTLTVSGSDSVFVAYGRTDDVKAWIGAEDYADVGFDSDANALTVSTATGTATGTVTEPADEAAEVTPLPTNPAGSDLWLEEFSAPESLTTTINVPAGISVLIASDGTAPAPTEISVAWPTDNSTPWAGPLIVGGALMALIGFVIYLLGLLHLRRSRRPRRNVSRGPRMPRLPRVPRPKTIKASEITGPRRSIGKSMIAVPLVLVSGLVLSGCSPEFWPSAAPEATGTATATASPTAEGTEEPVADEAPEPAVTVPQLERIVGGIVNLTAEADANLDAAAIATRFTGPALEQRLANYKIRTADASFAPTTALPDAPLTLTLPQQTDTWPRVVTTVLQSADEASVPTMALILKQESPRENYLVEYAIQLEASAKVPGVAPATIGAVAIAPDNKFMSMAPEAVGPAYADILLNGEASASYPLFEAEGDTARTQLGVEAKQAQKDKLEDTATMEFTNAVGSGDVVALATNDSGSIVAVSVNEITTVTAVNGKATIEPTSGPSRALSGIDKTSKGIQSTYSEQLLFHVPAAGSTDKIVLLGFSQGLISSVELP</sequence>
<comment type="caution">
    <text evidence="4">The sequence shown here is derived from an EMBL/GenBank/DDBJ whole genome shotgun (WGS) entry which is preliminary data.</text>
</comment>
<organism evidence="4 5">
    <name type="scientific">Cryobacterium arcticum</name>
    <dbReference type="NCBI Taxonomy" id="670052"/>
    <lineage>
        <taxon>Bacteria</taxon>
        <taxon>Bacillati</taxon>
        <taxon>Actinomycetota</taxon>
        <taxon>Actinomycetes</taxon>
        <taxon>Micrococcales</taxon>
        <taxon>Microbacteriaceae</taxon>
        <taxon>Cryobacterium</taxon>
    </lineage>
</organism>
<keyword evidence="2" id="KW-0472">Membrane</keyword>
<dbReference type="AlphaFoldDB" id="A0A317ZUQ3"/>
<feature type="region of interest" description="Disordered" evidence="1">
    <location>
        <begin position="279"/>
        <end position="309"/>
    </location>
</feature>
<gene>
    <name evidence="4" type="ORF">CTB96_14490</name>
</gene>
<accession>A0A317ZUQ3</accession>
<dbReference type="InterPro" id="IPR058407">
    <property type="entry name" value="DUF8094"/>
</dbReference>
<dbReference type="EMBL" id="QHLY01000012">
    <property type="protein sequence ID" value="PXA67877.1"/>
    <property type="molecule type" value="Genomic_DNA"/>
</dbReference>
<keyword evidence="2" id="KW-0812">Transmembrane</keyword>